<dbReference type="Gene3D" id="1.10.3730.20">
    <property type="match status" value="1"/>
</dbReference>
<feature type="transmembrane region" description="Helical" evidence="2">
    <location>
        <begin position="68"/>
        <end position="93"/>
    </location>
</feature>
<reference evidence="3 4" key="1">
    <citation type="submission" date="2011-05" db="EMBL/GenBank/DDBJ databases">
        <title>Complete sequence of chromosome of Frankia symbiont of Datisca glomerata.</title>
        <authorList>
            <consortium name="US DOE Joint Genome Institute"/>
            <person name="Lucas S."/>
            <person name="Han J."/>
            <person name="Lapidus A."/>
            <person name="Cheng J.-F."/>
            <person name="Goodwin L."/>
            <person name="Pitluck S."/>
            <person name="Peters L."/>
            <person name="Mikhailova N."/>
            <person name="Chertkov O."/>
            <person name="Teshima H."/>
            <person name="Han C."/>
            <person name="Tapia R."/>
            <person name="Land M."/>
            <person name="Hauser L."/>
            <person name="Kyrpides N."/>
            <person name="Ivanova N."/>
            <person name="Pagani I."/>
            <person name="Berry A."/>
            <person name="Pawlowski K."/>
            <person name="Persson T."/>
            <person name="Vanden Heuvel B."/>
            <person name="Benson D."/>
            <person name="Woyke T."/>
        </authorList>
    </citation>
    <scope>NUCLEOTIDE SEQUENCE [LARGE SCALE GENOMIC DNA]</scope>
    <source>
        <strain evidence="4">4085684</strain>
    </source>
</reference>
<keyword evidence="2" id="KW-0472">Membrane</keyword>
<gene>
    <name evidence="3" type="ordered locus">FsymDg_4184</name>
</gene>
<dbReference type="PANTHER" id="PTHR40761:SF1">
    <property type="entry name" value="CONSERVED INTEGRAL MEMBRANE ALANINE VALINE AND LEUCINE RICH PROTEIN-RELATED"/>
    <property type="match status" value="1"/>
</dbReference>
<evidence type="ECO:0000313" key="3">
    <source>
        <dbReference type="EMBL" id="AEH11449.1"/>
    </source>
</evidence>
<feature type="compositionally biased region" description="Basic and acidic residues" evidence="1">
    <location>
        <begin position="294"/>
        <end position="307"/>
    </location>
</feature>
<feature type="transmembrane region" description="Helical" evidence="2">
    <location>
        <begin position="169"/>
        <end position="188"/>
    </location>
</feature>
<dbReference type="SUPFAM" id="SSF103481">
    <property type="entry name" value="Multidrug resistance efflux transporter EmrE"/>
    <property type="match status" value="1"/>
</dbReference>
<dbReference type="Proteomes" id="UP000001549">
    <property type="component" value="Chromosome"/>
</dbReference>
<feature type="transmembrane region" description="Helical" evidence="2">
    <location>
        <begin position="105"/>
        <end position="124"/>
    </location>
</feature>
<feature type="transmembrane region" description="Helical" evidence="2">
    <location>
        <begin position="200"/>
        <end position="220"/>
    </location>
</feature>
<sequence length="307" mass="31710" precursor="true">MNNALAVGAPIAVVSAAFYGMAPMIQAVAARQAPPGGGLGLGLLLRLTVRPLWLLGLAVEAGSFLLEVLALSVAPVALVAPLMAGDMVVFALLARRFLGERISRAGWRGMASMVAGIALLTFAFSRGAEVGDRASNHDMGLFLACGLTFTAVGAWLANRAGRGERVAQAALLFGLSAGACYAIATLATRQIGLYLDDHELARLLATPTPYVLILFSVLALGLEQRGLQGQAAVIAFPVTSGVSAFLPVMLGLTLFGESAPEGPRMVAFVASLLLVAVGIFGLGGDRVATSAPEPESRPESLSERSQR</sequence>
<feature type="region of interest" description="Disordered" evidence="1">
    <location>
        <begin position="288"/>
        <end position="307"/>
    </location>
</feature>
<feature type="transmembrane region" description="Helical" evidence="2">
    <location>
        <begin position="232"/>
        <end position="253"/>
    </location>
</feature>
<organism evidence="3 4">
    <name type="scientific">Candidatus Protofrankia datiscae</name>
    <dbReference type="NCBI Taxonomy" id="2716812"/>
    <lineage>
        <taxon>Bacteria</taxon>
        <taxon>Bacillati</taxon>
        <taxon>Actinomycetota</taxon>
        <taxon>Actinomycetes</taxon>
        <taxon>Frankiales</taxon>
        <taxon>Frankiaceae</taxon>
        <taxon>Protofrankia</taxon>
    </lineage>
</organism>
<evidence type="ECO:0008006" key="5">
    <source>
        <dbReference type="Google" id="ProtNLM"/>
    </source>
</evidence>
<keyword evidence="2" id="KW-0812">Transmembrane</keyword>
<name>F8AX02_9ACTN</name>
<dbReference type="HOGENOM" id="CLU_760207_0_0_11"/>
<dbReference type="eggNOG" id="COG0697">
    <property type="taxonomic scope" value="Bacteria"/>
</dbReference>
<keyword evidence="2" id="KW-1133">Transmembrane helix</keyword>
<accession>F8AX02</accession>
<feature type="transmembrane region" description="Helical" evidence="2">
    <location>
        <begin position="265"/>
        <end position="283"/>
    </location>
</feature>
<dbReference type="EMBL" id="CP002801">
    <property type="protein sequence ID" value="AEH11449.1"/>
    <property type="molecule type" value="Genomic_DNA"/>
</dbReference>
<dbReference type="InterPro" id="IPR037185">
    <property type="entry name" value="EmrE-like"/>
</dbReference>
<dbReference type="KEGG" id="fsy:FsymDg_4184"/>
<dbReference type="PANTHER" id="PTHR40761">
    <property type="entry name" value="CONSERVED INTEGRAL MEMBRANE ALANINE VALINE AND LEUCINE RICH PROTEIN-RELATED"/>
    <property type="match status" value="1"/>
</dbReference>
<dbReference type="RefSeq" id="WP_013875317.1">
    <property type="nucleotide sequence ID" value="NC_015656.1"/>
</dbReference>
<evidence type="ECO:0000313" key="4">
    <source>
        <dbReference type="Proteomes" id="UP000001549"/>
    </source>
</evidence>
<evidence type="ECO:0000256" key="2">
    <source>
        <dbReference type="SAM" id="Phobius"/>
    </source>
</evidence>
<protein>
    <recommendedName>
        <fullName evidence="5">Integral membrane protein</fullName>
    </recommendedName>
</protein>
<proteinExistence type="predicted"/>
<keyword evidence="4" id="KW-1185">Reference proteome</keyword>
<evidence type="ECO:0000256" key="1">
    <source>
        <dbReference type="SAM" id="MobiDB-lite"/>
    </source>
</evidence>
<feature type="transmembrane region" description="Helical" evidence="2">
    <location>
        <begin position="139"/>
        <end position="157"/>
    </location>
</feature>
<dbReference type="AlphaFoldDB" id="F8AX02"/>
<dbReference type="STRING" id="656024.FsymDg_4184"/>